<dbReference type="Pfam" id="PF01473">
    <property type="entry name" value="Choline_bind_1"/>
    <property type="match status" value="2"/>
</dbReference>
<dbReference type="PROSITE" id="PS51170">
    <property type="entry name" value="CW"/>
    <property type="match status" value="2"/>
</dbReference>
<dbReference type="Pfam" id="PF19127">
    <property type="entry name" value="Choline_bind_3"/>
    <property type="match status" value="3"/>
</dbReference>
<dbReference type="InterPro" id="IPR022263">
    <property type="entry name" value="KxYKxGKxW"/>
</dbReference>
<comment type="catalytic activity">
    <reaction evidence="1">
        <text>[(1-&gt;6)-alpha-D-glucosyl](n) + sucrose = [(1-&gt;6)-alpha-D-glucosyl](n+1) + D-fructose</text>
        <dbReference type="Rhea" id="RHEA:18825"/>
        <dbReference type="Rhea" id="RHEA-COMP:11144"/>
        <dbReference type="Rhea" id="RHEA-COMP:11145"/>
        <dbReference type="ChEBI" id="CHEBI:17992"/>
        <dbReference type="ChEBI" id="CHEBI:18269"/>
        <dbReference type="ChEBI" id="CHEBI:37721"/>
        <dbReference type="EC" id="2.4.1.5"/>
    </reaction>
</comment>
<evidence type="ECO:0000313" key="15">
    <source>
        <dbReference type="EMBL" id="CBJ19544.1"/>
    </source>
</evidence>
<dbReference type="InterPro" id="IPR017853">
    <property type="entry name" value="GH"/>
</dbReference>
<comment type="similarity">
    <text evidence="3">Belongs to the glycosyl hydrolase 70 family.</text>
</comment>
<dbReference type="SUPFAM" id="SSF51445">
    <property type="entry name" value="(Trans)glycosidases"/>
    <property type="match status" value="2"/>
</dbReference>
<feature type="repeat" description="Cell wall-binding" evidence="11">
    <location>
        <begin position="1184"/>
        <end position="1203"/>
    </location>
</feature>
<dbReference type="NCBIfam" id="TIGR04035">
    <property type="entry name" value="glucan_65_rpt"/>
    <property type="match status" value="4"/>
</dbReference>
<dbReference type="InterPro" id="IPR018337">
    <property type="entry name" value="Cell_wall/Cho-bd_repeat"/>
</dbReference>
<protein>
    <recommendedName>
        <fullName evidence="4">dextransucrase</fullName>
        <ecNumber evidence="4">2.4.1.5</ecNumber>
    </recommendedName>
    <alternativeName>
        <fullName evidence="9">Dextransucrase</fullName>
    </alternativeName>
    <alternativeName>
        <fullName evidence="10">Sucrose 6-glucosyltransferase</fullName>
    </alternativeName>
</protein>
<reference evidence="15" key="1">
    <citation type="journal article" date="2010" name="Food Microbiol.">
        <title>Identification and characterization of a glucan-producing enzyme from Lactobacillus hilgardii TMW 1.828 involved in granule formation of water kefir.</title>
        <authorList>
            <person name="Waldherr F.W."/>
            <person name="Doll V.M."/>
            <person name="Meissner D."/>
            <person name="Vogel R.F."/>
        </authorList>
    </citation>
    <scope>NUCLEOTIDE SEQUENCE</scope>
    <source>
        <strain evidence="15">TMW 1.828</strain>
    </source>
</reference>
<evidence type="ECO:0000256" key="10">
    <source>
        <dbReference type="ARBA" id="ARBA00032238"/>
    </source>
</evidence>
<dbReference type="GO" id="GO:0047849">
    <property type="term" value="F:dextransucrase activity"/>
    <property type="evidence" value="ECO:0007669"/>
    <property type="project" value="UniProtKB-EC"/>
</dbReference>
<dbReference type="GO" id="GO:0009250">
    <property type="term" value="P:glucan biosynthetic process"/>
    <property type="evidence" value="ECO:0007669"/>
    <property type="project" value="InterPro"/>
</dbReference>
<evidence type="ECO:0000256" key="13">
    <source>
        <dbReference type="SAM" id="SignalP"/>
    </source>
</evidence>
<sequence>MDIKKHFKMYKAGKKWVFAAITTASVITGLSMTNTLTYAANTNDPTTAQNAANTNDPTTAQNAANTNDPTTAQNAANTNDPTTAQNAANINDPTTAQNAANINDPTTAQNAANTNDPTTAQNAANINDPTTAQNAANINDPTTAQNAANTNDPTTAQNAANTNDPTTAQNAANTNDPTTAQNAANTNDPTTAQNAANINDPTTAQNAANINDPTIAQNAANINDPNTAQNAANTNDPTTAQNAANINDPTTAQNAANINDSHIQEINGQTYFVGGNGQVKKNFTGIINGQSLYFNKTTGALASNNAQYESGLVKINDIHNAAYSIDPTGLTNVNGYLTANSWYRPTYIYKNGKQWVKFTARDMRPLLMTWWPDKNTQVAYLQYMQKMGLLSNKLVISNKTKQLDLTNESLTTQANIEKQISLKNSTEWLKNYISNFVNSQSNWNLNSESKGTDHLQGGALLYVNSNLTPEANSNYRLLNRTPVNQRGQITDTSQMGGYEMLLANDVDNSNPVVQAEQLNWLYYMMNIGSITANDSSANFDGYRVDAVDNVDADLLQIAADYSKDAYKTNQNDANANKHLSILEDWNSDDPTSVKENGNNQLSMDFPVHLAIKYSLNMPVDQRSGLEPELTTSLVNRSGDDSTENIAQPNYSFIRAHDSEVQTVIAQIIKDKIDPNSDGLTVTPSEISQAFKIYNSDELLANKQYTAYNIPSSYAILLTNKDTVPRVYYGDLYTDDGQYMSAHSPYFNAITSLLKTRIKYVSGGQNMGVQYMQGSSSGYNGVLTSVRYGKGEKTATDQGNAGTRTQGIGVIISNNPNLKLNSTDQVVLNMGAAHKNQTYRPVLLTTKDGLENYDSDKSVPQNDLVSTNNKGQLIFNASSIQGVSNPQVSGYLSAWVPVGATDSQDARTVSSTQPTTDGETYHSNAALDSQVIYEGFSNFQSIPTKTTEFTNVKIAQNANLFKSLGITSFELAPQYRSSNDNSFLDSVIQNGYAFTDRYDVGYNTPTKYGTTNQLLNALRSLHAAGIQAIDDWVPDQIYNLPGEEIVSATRTNDAGIYDQDSVIDDTLYDSHTVGGGYYQKKFGGAFLDKLKQMYPDLFTVKQISTGQPMNPNEKITEWSAKYFNGSNIQGRGAWYVLKDWATNQYFNVENNKFVPKQLLGEDTSTGFNITDNGVEFYSTSGYKAQKTFIQDGDNWYYFDDNGHMVTGSQNINDNNYYLLPNGIELQDSYLLNDDTGKEYYYSINGQQIANRYYQDTDGNWRYFFNDGSMAKGLTTIEQANGTKVIQYFDSDGIQLKGNAVRDDSGNLRYFDGNTGNMLINSFGELPNGTWIYLNNDGVAVTGKQKINNQNLYFDTTGIQIKGNTVKNSDGTINYYDGNTGDMVKNSFAELPNGSWLYLDENGNAVTGSRVINGEKMYFMSDGTQVKGKSILGNDGNYHYYDPNSGVEVS</sequence>
<dbReference type="InterPro" id="IPR003318">
    <property type="entry name" value="Glyco_hydro70cat"/>
</dbReference>
<evidence type="ECO:0000256" key="12">
    <source>
        <dbReference type="SAM" id="MobiDB-lite"/>
    </source>
</evidence>
<dbReference type="GO" id="GO:0046527">
    <property type="term" value="F:glucosyltransferase activity"/>
    <property type="evidence" value="ECO:0007669"/>
    <property type="project" value="InterPro"/>
</dbReference>
<reference evidence="15" key="2">
    <citation type="submission" date="2010-01" db="EMBL/GenBank/DDBJ databases">
        <authorList>
            <person name="Ehrmann M.A."/>
        </authorList>
    </citation>
    <scope>NUCLEOTIDE SEQUENCE</scope>
    <source>
        <strain evidence="15">TMW 1.828</strain>
    </source>
</reference>
<dbReference type="Gene3D" id="2.30.30.420">
    <property type="entry name" value="glucansucrase"/>
    <property type="match status" value="1"/>
</dbReference>
<dbReference type="SUPFAM" id="SSF69360">
    <property type="entry name" value="Cell wall binding repeat"/>
    <property type="match status" value="3"/>
</dbReference>
<feature type="signal peptide" evidence="13">
    <location>
        <begin position="1"/>
        <end position="39"/>
    </location>
</feature>
<keyword evidence="7 13" id="KW-0732">Signal</keyword>
<dbReference type="SABIO-RK" id="E1UYR9"/>
<dbReference type="Pfam" id="PF19258">
    <property type="entry name" value="KxYKxGKxW_sig"/>
    <property type="match status" value="1"/>
</dbReference>
<evidence type="ECO:0000256" key="2">
    <source>
        <dbReference type="ARBA" id="ARBA00003243"/>
    </source>
</evidence>
<dbReference type="SMR" id="E1UYR9"/>
<evidence type="ECO:0000256" key="4">
    <source>
        <dbReference type="ARBA" id="ARBA00012592"/>
    </source>
</evidence>
<comment type="function">
    <text evidence="2">Production of extracellular glucans, that are thought to play a key role in the development of the dental plaque because of their ability to adhere to smooth surfaces and mediate the aggregation of bacterial cells and food debris.</text>
</comment>
<dbReference type="EC" id="2.4.1.5" evidence="4"/>
<proteinExistence type="inferred from homology"/>
<evidence type="ECO:0000256" key="7">
    <source>
        <dbReference type="ARBA" id="ARBA00022729"/>
    </source>
</evidence>
<keyword evidence="5 15" id="KW-0328">Glycosyltransferase</keyword>
<feature type="chain" id="PRO_5003152801" description="dextransucrase" evidence="13">
    <location>
        <begin position="40"/>
        <end position="1448"/>
    </location>
</feature>
<evidence type="ECO:0000256" key="1">
    <source>
        <dbReference type="ARBA" id="ARBA00001152"/>
    </source>
</evidence>
<dbReference type="Gene3D" id="2.10.270.10">
    <property type="entry name" value="Cholin Binding"/>
    <property type="match status" value="4"/>
</dbReference>
<keyword evidence="6 15" id="KW-0808">Transferase</keyword>
<evidence type="ECO:0000256" key="11">
    <source>
        <dbReference type="PROSITE-ProRule" id="PRU00591"/>
    </source>
</evidence>
<dbReference type="Pfam" id="PF02324">
    <property type="entry name" value="Glyco_hydro_70"/>
    <property type="match status" value="1"/>
</dbReference>
<dbReference type="Gene3D" id="2.30.30.20">
    <property type="entry name" value="Aspartate carbamoyltransferase regulatory subunit, C-terminal domain"/>
    <property type="match status" value="1"/>
</dbReference>
<evidence type="ECO:0000256" key="6">
    <source>
        <dbReference type="ARBA" id="ARBA00022679"/>
    </source>
</evidence>
<accession>E1UYR9</accession>
<feature type="region of interest" description="Disordered" evidence="12">
    <location>
        <begin position="47"/>
        <end position="197"/>
    </location>
</feature>
<dbReference type="InterPro" id="IPR027636">
    <property type="entry name" value="Glucan-bd_rpt"/>
</dbReference>
<evidence type="ECO:0000256" key="3">
    <source>
        <dbReference type="ARBA" id="ARBA00009247"/>
    </source>
</evidence>
<evidence type="ECO:0000256" key="9">
    <source>
        <dbReference type="ARBA" id="ARBA00029911"/>
    </source>
</evidence>
<feature type="domain" description="Glycoside hydrolase family 70 catalytic" evidence="14">
    <location>
        <begin position="366"/>
        <end position="1167"/>
    </location>
</feature>
<keyword evidence="8" id="KW-0677">Repeat</keyword>
<dbReference type="CAZy" id="GH70">
    <property type="family name" value="Glycoside Hydrolase Family 70"/>
</dbReference>
<gene>
    <name evidence="15" type="primary">gtf</name>
</gene>
<evidence type="ECO:0000259" key="14">
    <source>
        <dbReference type="Pfam" id="PF02324"/>
    </source>
</evidence>
<name>E1UYR9_LENHI</name>
<feature type="repeat" description="Cell wall-binding" evidence="11">
    <location>
        <begin position="1248"/>
        <end position="1268"/>
    </location>
</feature>
<evidence type="ECO:0000256" key="8">
    <source>
        <dbReference type="ARBA" id="ARBA00022737"/>
    </source>
</evidence>
<dbReference type="Gene3D" id="3.20.20.470">
    <property type="entry name" value="Glucansucrase"/>
    <property type="match status" value="1"/>
</dbReference>
<evidence type="ECO:0000256" key="5">
    <source>
        <dbReference type="ARBA" id="ARBA00022676"/>
    </source>
</evidence>
<dbReference type="NCBIfam" id="TIGR03715">
    <property type="entry name" value="KxYKxGKxW"/>
    <property type="match status" value="1"/>
</dbReference>
<dbReference type="EMBL" id="FN662554">
    <property type="protein sequence ID" value="CBJ19544.1"/>
    <property type="molecule type" value="Genomic_DNA"/>
</dbReference>
<organism evidence="15">
    <name type="scientific">Lentilactobacillus hilgardii</name>
    <name type="common">Lactobacillus hilgardii</name>
    <dbReference type="NCBI Taxonomy" id="1588"/>
    <lineage>
        <taxon>Bacteria</taxon>
        <taxon>Bacillati</taxon>
        <taxon>Bacillota</taxon>
        <taxon>Bacilli</taxon>
        <taxon>Lactobacillales</taxon>
        <taxon>Lactobacillaceae</taxon>
        <taxon>Lentilactobacillus</taxon>
    </lineage>
</organism>